<dbReference type="InterPro" id="IPR000916">
    <property type="entry name" value="Bet_v_I/MLP"/>
</dbReference>
<evidence type="ECO:0000313" key="3">
    <source>
        <dbReference type="Proteomes" id="UP001457282"/>
    </source>
</evidence>
<reference evidence="2 3" key="1">
    <citation type="journal article" date="2023" name="G3 (Bethesda)">
        <title>A chromosome-length genome assembly and annotation of blackberry (Rubus argutus, cv. 'Hillquist').</title>
        <authorList>
            <person name="Bruna T."/>
            <person name="Aryal R."/>
            <person name="Dudchenko O."/>
            <person name="Sargent D.J."/>
            <person name="Mead D."/>
            <person name="Buti M."/>
            <person name="Cavallini A."/>
            <person name="Hytonen T."/>
            <person name="Andres J."/>
            <person name="Pham M."/>
            <person name="Weisz D."/>
            <person name="Mascagni F."/>
            <person name="Usai G."/>
            <person name="Natali L."/>
            <person name="Bassil N."/>
            <person name="Fernandez G.E."/>
            <person name="Lomsadze A."/>
            <person name="Armour M."/>
            <person name="Olukolu B."/>
            <person name="Poorten T."/>
            <person name="Britton C."/>
            <person name="Davik J."/>
            <person name="Ashrafi H."/>
            <person name="Aiden E.L."/>
            <person name="Borodovsky M."/>
            <person name="Worthington M."/>
        </authorList>
    </citation>
    <scope>NUCLEOTIDE SEQUENCE [LARGE SCALE GENOMIC DNA]</scope>
    <source>
        <strain evidence="2">PI 553951</strain>
    </source>
</reference>
<organism evidence="2 3">
    <name type="scientific">Rubus argutus</name>
    <name type="common">Southern blackberry</name>
    <dbReference type="NCBI Taxonomy" id="59490"/>
    <lineage>
        <taxon>Eukaryota</taxon>
        <taxon>Viridiplantae</taxon>
        <taxon>Streptophyta</taxon>
        <taxon>Embryophyta</taxon>
        <taxon>Tracheophyta</taxon>
        <taxon>Spermatophyta</taxon>
        <taxon>Magnoliopsida</taxon>
        <taxon>eudicotyledons</taxon>
        <taxon>Gunneridae</taxon>
        <taxon>Pentapetalae</taxon>
        <taxon>rosids</taxon>
        <taxon>fabids</taxon>
        <taxon>Rosales</taxon>
        <taxon>Rosaceae</taxon>
        <taxon>Rosoideae</taxon>
        <taxon>Rosoideae incertae sedis</taxon>
        <taxon>Rubus</taxon>
    </lineage>
</organism>
<name>A0AAW1XGG2_RUBAR</name>
<dbReference type="PANTHER" id="PTHR31907">
    <property type="entry name" value="MLP-LIKE PROTEIN 423"/>
    <property type="match status" value="1"/>
</dbReference>
<dbReference type="InterPro" id="IPR023393">
    <property type="entry name" value="START-like_dom_sf"/>
</dbReference>
<proteinExistence type="predicted"/>
<dbReference type="Pfam" id="PF00407">
    <property type="entry name" value="Bet_v_1"/>
    <property type="match status" value="1"/>
</dbReference>
<dbReference type="EMBL" id="JBEDUW010000004">
    <property type="protein sequence ID" value="KAK9935346.1"/>
    <property type="molecule type" value="Genomic_DNA"/>
</dbReference>
<dbReference type="AlphaFoldDB" id="A0AAW1XGG2"/>
<dbReference type="SMART" id="SM01037">
    <property type="entry name" value="Bet_v_1"/>
    <property type="match status" value="1"/>
</dbReference>
<evidence type="ECO:0000259" key="1">
    <source>
        <dbReference type="SMART" id="SM01037"/>
    </source>
</evidence>
<dbReference type="GO" id="GO:0006952">
    <property type="term" value="P:defense response"/>
    <property type="evidence" value="ECO:0007669"/>
    <property type="project" value="InterPro"/>
</dbReference>
<gene>
    <name evidence="2" type="ORF">M0R45_022450</name>
</gene>
<comment type="caution">
    <text evidence="2">The sequence shown here is derived from an EMBL/GenBank/DDBJ whole genome shotgun (WGS) entry which is preliminary data.</text>
</comment>
<feature type="domain" description="Bet v I/Major latex protein" evidence="1">
    <location>
        <begin position="1"/>
        <end position="92"/>
    </location>
</feature>
<dbReference type="SUPFAM" id="SSF55961">
    <property type="entry name" value="Bet v1-like"/>
    <property type="match status" value="1"/>
</dbReference>
<keyword evidence="3" id="KW-1185">Reference proteome</keyword>
<sequence>MIHADGKPKVAKELFEAIDDENNSITLRVVEGDLLEHYKSFKIIIQASPKGEGCSVHWTFEYEKVHGDVEDPHTLLQLAVDLSADIGSHLSS</sequence>
<dbReference type="Proteomes" id="UP001457282">
    <property type="component" value="Unassembled WGS sequence"/>
</dbReference>
<dbReference type="Gene3D" id="3.30.530.20">
    <property type="match status" value="1"/>
</dbReference>
<evidence type="ECO:0000313" key="2">
    <source>
        <dbReference type="EMBL" id="KAK9935346.1"/>
    </source>
</evidence>
<dbReference type="InterPro" id="IPR051761">
    <property type="entry name" value="MLP-like_ligand-binding"/>
</dbReference>
<protein>
    <recommendedName>
        <fullName evidence="1">Bet v I/Major latex protein domain-containing protein</fullName>
    </recommendedName>
</protein>
<accession>A0AAW1XGG2</accession>